<dbReference type="STRING" id="1003195.SCATT_21890"/>
<reference evidence="4" key="1">
    <citation type="submission" date="2011-12" db="EMBL/GenBank/DDBJ databases">
        <title>Complete genome sequence of Streptomyces cattleya strain DSM 46488.</title>
        <authorList>
            <person name="Ou H.-Y."/>
            <person name="Li P."/>
            <person name="Zhao C."/>
            <person name="O'Hagan D."/>
            <person name="Deng Z."/>
        </authorList>
    </citation>
    <scope>NUCLEOTIDE SEQUENCE [LARGE SCALE GENOMIC DNA]</scope>
    <source>
        <strain evidence="4">ATCC 35852 / DSM 46488 / JCM 4925 / NBRC 14057 / NRRL 8057</strain>
    </source>
</reference>
<keyword evidence="2" id="KW-1133">Transmembrane helix</keyword>
<feature type="transmembrane region" description="Helical" evidence="2">
    <location>
        <begin position="257"/>
        <end position="277"/>
    </location>
</feature>
<feature type="transmembrane region" description="Helical" evidence="2">
    <location>
        <begin position="49"/>
        <end position="70"/>
    </location>
</feature>
<dbReference type="OrthoDB" id="3217869at2"/>
<evidence type="ECO:0000256" key="2">
    <source>
        <dbReference type="SAM" id="Phobius"/>
    </source>
</evidence>
<evidence type="ECO:0000313" key="4">
    <source>
        <dbReference type="Proteomes" id="UP000007842"/>
    </source>
</evidence>
<organism evidence="3 4">
    <name type="scientific">Streptantibioticus cattleyicolor (strain ATCC 35852 / DSM 46488 / JCM 4925 / NBRC 14057 / NRRL 8057)</name>
    <name type="common">Streptomyces cattleya</name>
    <dbReference type="NCBI Taxonomy" id="1003195"/>
    <lineage>
        <taxon>Bacteria</taxon>
        <taxon>Bacillati</taxon>
        <taxon>Actinomycetota</taxon>
        <taxon>Actinomycetes</taxon>
        <taxon>Kitasatosporales</taxon>
        <taxon>Streptomycetaceae</taxon>
        <taxon>Streptantibioticus</taxon>
    </lineage>
</organism>
<evidence type="ECO:0000256" key="1">
    <source>
        <dbReference type="SAM" id="MobiDB-lite"/>
    </source>
</evidence>
<keyword evidence="4" id="KW-1185">Reference proteome</keyword>
<dbReference type="RefSeq" id="WP_014142956.1">
    <property type="nucleotide sequence ID" value="NC_016111.1"/>
</dbReference>
<gene>
    <name evidence="3" type="ordered locus">SCATT_21890</name>
</gene>
<name>F8JX96_STREN</name>
<accession>G8X2C5</accession>
<protein>
    <submittedName>
        <fullName evidence="3">Integral membrane protein</fullName>
    </submittedName>
</protein>
<dbReference type="eggNOG" id="COG1511">
    <property type="taxonomic scope" value="Bacteria"/>
</dbReference>
<dbReference type="AlphaFoldDB" id="F8JX96"/>
<keyword evidence="2" id="KW-0472">Membrane</keyword>
<dbReference type="Proteomes" id="UP000007842">
    <property type="component" value="Chromosome"/>
</dbReference>
<proteinExistence type="predicted"/>
<feature type="transmembrane region" description="Helical" evidence="2">
    <location>
        <begin position="284"/>
        <end position="306"/>
    </location>
</feature>
<keyword evidence="2" id="KW-0812">Transmembrane</keyword>
<evidence type="ECO:0000313" key="3">
    <source>
        <dbReference type="EMBL" id="AEW94560.1"/>
    </source>
</evidence>
<sequence length="391" mass="39814">MPERNAPEGPPQPEGTPPGGADGSGAMDGSSAARGGFLGELQDAVSFRAAFLLLGVFLVELGFVVSYLGAFHSPTPRRIPVAVVAPAQVSGQVVARLNALPGDPVRATPAPDAATARRQVLRRTVDAAFLVTPPSGAATPTDQLVVASAGGPSVAQTAAQIAQQAERAEGRAVRIVDIRPPNPADGRGLSSFYLVIGLVVGGYLGAAALGMSYGTRPANLHRVTIRLGALAVYAAVSGLAGVIVVDPVFDALGGHFFELWGIGALTVLAAAAVGMGLQVVFGQVVGIALALLVFVILGNPSAGGVYPSPLLPPFWSAIGQALPTGAATTLVRDTAYFHGHGTSLAWWVLTAWTVGGVLAAFLGALLLRGRGVLPAPAPAWPRSRGARHSRR</sequence>
<dbReference type="EMBL" id="CP003219">
    <property type="protein sequence ID" value="AEW94560.1"/>
    <property type="molecule type" value="Genomic_DNA"/>
</dbReference>
<feature type="transmembrane region" description="Helical" evidence="2">
    <location>
        <begin position="344"/>
        <end position="367"/>
    </location>
</feature>
<dbReference type="KEGG" id="scy:SCATT_21890"/>
<dbReference type="KEGG" id="sct:SCAT_2209"/>
<feature type="region of interest" description="Disordered" evidence="1">
    <location>
        <begin position="1"/>
        <end position="31"/>
    </location>
</feature>
<feature type="transmembrane region" description="Helical" evidence="2">
    <location>
        <begin position="223"/>
        <end position="245"/>
    </location>
</feature>
<dbReference type="HOGENOM" id="CLU_045983_0_0_11"/>
<feature type="transmembrane region" description="Helical" evidence="2">
    <location>
        <begin position="191"/>
        <end position="211"/>
    </location>
</feature>
<accession>F8JX96</accession>
<dbReference type="PATRIC" id="fig|1003195.11.peg.3723"/>